<dbReference type="InterPro" id="IPR014043">
    <property type="entry name" value="Acyl_transferase_dom"/>
</dbReference>
<dbReference type="SUPFAM" id="SSF53474">
    <property type="entry name" value="alpha/beta-Hydrolases"/>
    <property type="match status" value="1"/>
</dbReference>
<dbReference type="GO" id="GO:0004312">
    <property type="term" value="F:fatty acid synthase activity"/>
    <property type="evidence" value="ECO:0007669"/>
    <property type="project" value="TreeGrafter"/>
</dbReference>
<dbReference type="InterPro" id="IPR011032">
    <property type="entry name" value="GroES-like_sf"/>
</dbReference>
<name>A0A8J9UJ02_9NEOP</name>
<feature type="domain" description="Enoyl reductase (ER)" evidence="10">
    <location>
        <begin position="893"/>
        <end position="1197"/>
    </location>
</feature>
<dbReference type="SUPFAM" id="SSF53901">
    <property type="entry name" value="Thiolase-like"/>
    <property type="match status" value="1"/>
</dbReference>
<dbReference type="SMART" id="SM00829">
    <property type="entry name" value="PKS_ER"/>
    <property type="match status" value="1"/>
</dbReference>
<proteinExistence type="predicted"/>
<dbReference type="GO" id="GO:0006633">
    <property type="term" value="P:fatty acid biosynthetic process"/>
    <property type="evidence" value="ECO:0007669"/>
    <property type="project" value="TreeGrafter"/>
</dbReference>
<keyword evidence="6" id="KW-0443">Lipid metabolism</keyword>
<protein>
    <submittedName>
        <fullName evidence="11">Uncharacterized protein</fullName>
    </submittedName>
</protein>
<evidence type="ECO:0000259" key="9">
    <source>
        <dbReference type="SMART" id="SM00827"/>
    </source>
</evidence>
<dbReference type="InterPro" id="IPR036291">
    <property type="entry name" value="NAD(P)-bd_dom_sf"/>
</dbReference>
<dbReference type="Proteomes" id="UP000838878">
    <property type="component" value="Chromosome 1"/>
</dbReference>
<keyword evidence="3" id="KW-0276">Fatty acid metabolism</keyword>
<dbReference type="SMART" id="SM00827">
    <property type="entry name" value="PKS_AT"/>
    <property type="match status" value="1"/>
</dbReference>
<organism evidence="11 12">
    <name type="scientific">Brenthis ino</name>
    <name type="common">lesser marbled fritillary</name>
    <dbReference type="NCBI Taxonomy" id="405034"/>
    <lineage>
        <taxon>Eukaryota</taxon>
        <taxon>Metazoa</taxon>
        <taxon>Ecdysozoa</taxon>
        <taxon>Arthropoda</taxon>
        <taxon>Hexapoda</taxon>
        <taxon>Insecta</taxon>
        <taxon>Pterygota</taxon>
        <taxon>Neoptera</taxon>
        <taxon>Endopterygota</taxon>
        <taxon>Lepidoptera</taxon>
        <taxon>Glossata</taxon>
        <taxon>Ditrysia</taxon>
        <taxon>Papilionoidea</taxon>
        <taxon>Nymphalidae</taxon>
        <taxon>Heliconiinae</taxon>
        <taxon>Argynnini</taxon>
        <taxon>Brenthis</taxon>
    </lineage>
</organism>
<keyword evidence="4" id="KW-0521">NADP</keyword>
<dbReference type="Gene3D" id="3.40.47.10">
    <property type="match status" value="1"/>
</dbReference>
<dbReference type="InterPro" id="IPR050091">
    <property type="entry name" value="PKS_NRPS_Biosynth_Enz"/>
</dbReference>
<dbReference type="InterPro" id="IPR020843">
    <property type="entry name" value="ER"/>
</dbReference>
<keyword evidence="2" id="KW-0444">Lipid biosynthesis</keyword>
<keyword evidence="12" id="KW-1185">Reference proteome</keyword>
<dbReference type="SUPFAM" id="SSF50129">
    <property type="entry name" value="GroES-like"/>
    <property type="match status" value="1"/>
</dbReference>
<dbReference type="EMBL" id="OV170221">
    <property type="protein sequence ID" value="CAH0714557.1"/>
    <property type="molecule type" value="Genomic_DNA"/>
</dbReference>
<dbReference type="SUPFAM" id="SSF52151">
    <property type="entry name" value="FabD/lysophospholipase-like"/>
    <property type="match status" value="1"/>
</dbReference>
<dbReference type="InterPro" id="IPR016039">
    <property type="entry name" value="Thiolase-like"/>
</dbReference>
<evidence type="ECO:0000259" key="10">
    <source>
        <dbReference type="SMART" id="SM00829"/>
    </source>
</evidence>
<gene>
    <name evidence="11" type="ORF">BINO364_LOCUS1594</name>
</gene>
<evidence type="ECO:0000256" key="2">
    <source>
        <dbReference type="ARBA" id="ARBA00022516"/>
    </source>
</evidence>
<feature type="domain" description="Malonyl-CoA:ACP transacylase (MAT)" evidence="9">
    <location>
        <begin position="310"/>
        <end position="497"/>
    </location>
</feature>
<dbReference type="Gene3D" id="3.90.180.10">
    <property type="entry name" value="Medium-chain alcohol dehydrogenases, catalytic domain"/>
    <property type="match status" value="1"/>
</dbReference>
<reference evidence="11" key="1">
    <citation type="submission" date="2021-12" db="EMBL/GenBank/DDBJ databases">
        <authorList>
            <person name="Martin H S."/>
        </authorList>
    </citation>
    <scope>NUCLEOTIDE SEQUENCE</scope>
</reference>
<dbReference type="CDD" id="cd05195">
    <property type="entry name" value="enoyl_red"/>
    <property type="match status" value="1"/>
</dbReference>
<keyword evidence="8" id="KW-0511">Multifunctional enzyme</keyword>
<dbReference type="InterPro" id="IPR042104">
    <property type="entry name" value="PKS_dehydratase_sf"/>
</dbReference>
<dbReference type="Gene3D" id="3.40.50.1820">
    <property type="entry name" value="alpha/beta hydrolase"/>
    <property type="match status" value="1"/>
</dbReference>
<dbReference type="PANTHER" id="PTHR43775">
    <property type="entry name" value="FATTY ACID SYNTHASE"/>
    <property type="match status" value="1"/>
</dbReference>
<dbReference type="Pfam" id="PF00698">
    <property type="entry name" value="Acyl_transf_1"/>
    <property type="match status" value="1"/>
</dbReference>
<evidence type="ECO:0000256" key="1">
    <source>
        <dbReference type="ARBA" id="ARBA00022450"/>
    </source>
</evidence>
<dbReference type="InterPro" id="IPR016035">
    <property type="entry name" value="Acyl_Trfase/lysoPLipase"/>
</dbReference>
<keyword evidence="1" id="KW-0596">Phosphopantetheine</keyword>
<dbReference type="Pfam" id="PF16197">
    <property type="entry name" value="KAsynt_C_assoc"/>
    <property type="match status" value="1"/>
</dbReference>
<evidence type="ECO:0000313" key="12">
    <source>
        <dbReference type="Proteomes" id="UP000838878"/>
    </source>
</evidence>
<evidence type="ECO:0000256" key="8">
    <source>
        <dbReference type="ARBA" id="ARBA00023268"/>
    </source>
</evidence>
<sequence length="1844" mass="207660">MSGKKIGVYVGICHSESENANFYSSRIKTGLGISGVLSTCPDGKTKSFDTNADGCAKSEAINVVFLQKAKDALRIYAEIVKVKCEFTDLCLDETGPIYGFYRSPEKMSNFLKRFYDEVNVSPKAVEYLEAVGSELSYPIQQKMLNSLNEKISVILGYETGKIAANLHCDSPRQDVPALRKGKIRLVTDHTDFGRSYTAINGLSITGVNTHVLLNGCYKPKVPSRYKSNIPYLVTLSGRQESSVAKIINDLKSRPIDPEELALLHNIHEAKISGHLGRGYVILATDESNTTISLCEKMTYYDDTKRPLWFVYSGMGSQWSGMGKQLLCIPAFAAAIEKCKRVVEPQGIDIIDVICSEDKAIFDNVQNSFVGIAAVQIGLTDVLKELGMKPDNIIGHSVGKNLFPFAAALVLVWDTFAMTLMVERKKLSVQFRDVLFHSQPLLHDQRQLRINITIQRGTGRFEVMAENIKVISGYITADISNNRILEVNSKCYDSTQLCSKDIYELLHTRGYNYTHDFRSIYSSNFSLTEAQIKWQNNWITFIDGMLQLSALSCNHKMICMPEAFSKLTIDVENHFNNISNADEQNILIANIFKTQDCIKCGGVIIEHIKYKNLPPLNKNVVSLKTKKFVPHFPTNNSDELTASYIFLQIAAENLNKQFINVVEILRDETAKSNFEAIRGISNNISGISTQHSYIYRDKILEDGEKINSADLLLTTNLSSDKNMDQMLQRILKCDSLLVNKELDIEGKFNRCLSMLYRSVNAHIINNYNRIELAIWKPKDSNGSSVYTVRSQSDLSYVSSLISTIPLSQKVYLLASYPLVKGLKSLIKEWRNERKVYLAIIHQDEWDDKLLNEILFKDLVTNIYKNGVWGGEYILPLEETSTPKHNIMLKCARAGDFDSIYWIEAPQKYDSGINVDVHYAGINLVYLKEEAGIINSYNTDGQRAFKVDFSGITEAGNRVMGIVPDQVISTQVKAQPELLWSVPDHWSLEDAATVPLAYCIAFYCLMIKTQLIPGRRVLIHGGAGALGQALISIALAFHCKVFATVSDIRKIHFLQKLFPQLQDDHIGNSCDHSFGDMVLGATGGEGCDVIVSCVQGELKNTTLKCCATSGITLDTTQLLSREDFNFGMYNLTKCRSYARINFSTIFTNPEQLLELQALVCEGIARGYVRPLSRLTFMPQEAPRAFRILVARRHRGRVLLDVRHHGVNIPVPRLRCASDMCQVILSKNEELGIQLAERLANRGARNIYLYCEKISNILLFKQRSWQEDGVNIKVSQENLNQANLVDLIKGNINRAIEGLYLYDIISQKEEIDKSEELILKVKKMIPKLKYFAIINSNFNINEQIDVGRNREPLIVWVNLPLLDKLDEWEKSYSSEGSISSLTAVDVVEKALCSNQSVVIASKVTLPHVPLMQAISKMAGINIEDKTPEKNTLKDLGIDLANSEAIRAYLHYEHNISLTNQDMSSLTLKTKTIILNTGYAQAERQRAVAGWTCAGGVRGAGRVKQNYAGSVIHIETDLTFMQLCFVCRLKNLERNIMKINYTEVDGLKSLFFNVDSDEIQASSDIVFLPTLTNTILSDCDFDKSQAYMCIVPGVEGHYERFRVLCERLKLHALVLQPGLNNPRESMDDLANRYVQVLFKKTGLRDKFVLLGYESGVLIAIKMAEILEAHGILGTIFCIGGSPDDIKAHFQHKLSIYNTEVDLQNAILQHTTSLMMKKADERINKNLETAATWDKKVLACARIMKETIQHSSQYAKQIIESAYAKVYQVLQYEPVPVVLRSNIICLRPTTCRATTLQKFSEQPVVEYNLNTPLEYMMQDLRCSAIINRHIGDDILQQFNKRNLCEIYES</sequence>
<dbReference type="InterPro" id="IPR029058">
    <property type="entry name" value="AB_hydrolase_fold"/>
</dbReference>
<dbReference type="InterPro" id="IPR032821">
    <property type="entry name" value="PKS_assoc"/>
</dbReference>
<keyword evidence="7" id="KW-0275">Fatty acid biosynthesis</keyword>
<keyword evidence="5" id="KW-0560">Oxidoreductase</keyword>
<dbReference type="SUPFAM" id="SSF51735">
    <property type="entry name" value="NAD(P)-binding Rossmann-fold domains"/>
    <property type="match status" value="1"/>
</dbReference>
<evidence type="ECO:0000256" key="4">
    <source>
        <dbReference type="ARBA" id="ARBA00022857"/>
    </source>
</evidence>
<evidence type="ECO:0000256" key="6">
    <source>
        <dbReference type="ARBA" id="ARBA00023098"/>
    </source>
</evidence>
<evidence type="ECO:0000313" key="11">
    <source>
        <dbReference type="EMBL" id="CAH0714557.1"/>
    </source>
</evidence>
<evidence type="ECO:0000256" key="5">
    <source>
        <dbReference type="ARBA" id="ARBA00023002"/>
    </source>
</evidence>
<evidence type="ECO:0000256" key="3">
    <source>
        <dbReference type="ARBA" id="ARBA00022832"/>
    </source>
</evidence>
<dbReference type="Gene3D" id="3.30.70.3290">
    <property type="match status" value="1"/>
</dbReference>
<dbReference type="GO" id="GO:0016491">
    <property type="term" value="F:oxidoreductase activity"/>
    <property type="evidence" value="ECO:0007669"/>
    <property type="project" value="InterPro"/>
</dbReference>
<feature type="non-terminal residue" evidence="11">
    <location>
        <position position="1844"/>
    </location>
</feature>
<accession>A0A8J9UJ02</accession>
<dbReference type="Gene3D" id="3.40.50.720">
    <property type="entry name" value="NAD(P)-binding Rossmann-like Domain"/>
    <property type="match status" value="1"/>
</dbReference>
<dbReference type="Pfam" id="PF13602">
    <property type="entry name" value="ADH_zinc_N_2"/>
    <property type="match status" value="1"/>
</dbReference>
<dbReference type="PANTHER" id="PTHR43775:SF7">
    <property type="entry name" value="FATTY ACID SYNTHASE"/>
    <property type="match status" value="1"/>
</dbReference>
<dbReference type="Gene3D" id="3.10.129.110">
    <property type="entry name" value="Polyketide synthase dehydratase"/>
    <property type="match status" value="1"/>
</dbReference>
<evidence type="ECO:0000256" key="7">
    <source>
        <dbReference type="ARBA" id="ARBA00023160"/>
    </source>
</evidence>
<dbReference type="OrthoDB" id="329835at2759"/>